<dbReference type="PANTHER" id="PTHR32060:SF22">
    <property type="entry name" value="CARBOXYL-TERMINAL-PROCESSING PEPTIDASE 3, CHLOROPLASTIC"/>
    <property type="match status" value="1"/>
</dbReference>
<dbReference type="InterPro" id="IPR005151">
    <property type="entry name" value="Tail-specific_protease"/>
</dbReference>
<evidence type="ECO:0000313" key="3">
    <source>
        <dbReference type="EMBL" id="KQL17867.1"/>
    </source>
</evidence>
<dbReference type="STRING" id="1637975.AN957_04080"/>
<dbReference type="GO" id="GO:0007165">
    <property type="term" value="P:signal transduction"/>
    <property type="evidence" value="ECO:0007669"/>
    <property type="project" value="TreeGrafter"/>
</dbReference>
<dbReference type="Proteomes" id="UP000050996">
    <property type="component" value="Unassembled WGS sequence"/>
</dbReference>
<protein>
    <recommendedName>
        <fullName evidence="2">Tail specific protease domain-containing protein</fullName>
    </recommendedName>
</protein>
<dbReference type="SUPFAM" id="SSF52096">
    <property type="entry name" value="ClpP/crotonase"/>
    <property type="match status" value="1"/>
</dbReference>
<feature type="transmembrane region" description="Helical" evidence="1">
    <location>
        <begin position="12"/>
        <end position="30"/>
    </location>
</feature>
<dbReference type="AlphaFoldDB" id="A0A0Q3VFK2"/>
<gene>
    <name evidence="3" type="ORF">AN957_04080</name>
</gene>
<keyword evidence="4" id="KW-1185">Reference proteome</keyword>
<evidence type="ECO:0000256" key="1">
    <source>
        <dbReference type="SAM" id="Phobius"/>
    </source>
</evidence>
<name>A0A0Q3VFK2_9BACI</name>
<dbReference type="GO" id="GO:0008236">
    <property type="term" value="F:serine-type peptidase activity"/>
    <property type="evidence" value="ECO:0007669"/>
    <property type="project" value="InterPro"/>
</dbReference>
<dbReference type="GO" id="GO:0030288">
    <property type="term" value="C:outer membrane-bounded periplasmic space"/>
    <property type="evidence" value="ECO:0007669"/>
    <property type="project" value="TreeGrafter"/>
</dbReference>
<keyword evidence="1" id="KW-1133">Transmembrane helix</keyword>
<keyword evidence="1" id="KW-0472">Membrane</keyword>
<evidence type="ECO:0000259" key="2">
    <source>
        <dbReference type="Pfam" id="PF03572"/>
    </source>
</evidence>
<dbReference type="Pfam" id="PF03572">
    <property type="entry name" value="Peptidase_S41"/>
    <property type="match status" value="1"/>
</dbReference>
<dbReference type="PATRIC" id="fig|1637975.4.peg.494"/>
<dbReference type="InterPro" id="IPR029045">
    <property type="entry name" value="ClpP/crotonase-like_dom_sf"/>
</dbReference>
<reference evidence="3 4" key="1">
    <citation type="submission" date="2015-09" db="EMBL/GenBank/DDBJ databases">
        <title>Genome sequencing project for genomic taxonomy and phylogenomics of Bacillus-like bacteria.</title>
        <authorList>
            <person name="Liu B."/>
            <person name="Wang J."/>
            <person name="Zhu Y."/>
            <person name="Liu G."/>
            <person name="Chen Q."/>
            <person name="Chen Z."/>
            <person name="Lan J."/>
            <person name="Che J."/>
            <person name="Ge C."/>
            <person name="Shi H."/>
            <person name="Pan Z."/>
            <person name="Liu X."/>
        </authorList>
    </citation>
    <scope>NUCLEOTIDE SEQUENCE [LARGE SCALE GENOMIC DNA]</scope>
    <source>
        <strain evidence="3 4">FJAT-18043</strain>
    </source>
</reference>
<dbReference type="PANTHER" id="PTHR32060">
    <property type="entry name" value="TAIL-SPECIFIC PROTEASE"/>
    <property type="match status" value="1"/>
</dbReference>
<dbReference type="Gene3D" id="3.30.750.44">
    <property type="match status" value="1"/>
</dbReference>
<evidence type="ECO:0000313" key="4">
    <source>
        <dbReference type="Proteomes" id="UP000050996"/>
    </source>
</evidence>
<proteinExistence type="predicted"/>
<sequence length="428" mass="49343">MKIESILNKSRISAGIGILFFLIILSWYIWGQKEVNPAVMLKPDEMQEDFQFLIDRILARHPDPARNMTKEVWDKRIDEIKNELDSEKSAADFYFILQEFIAEMEDAHTGLVMLDDRKRLPLLLDWTEEGWTVLESGYGVEKGDLIVSLGGMEVEEIVKDLGGFISAENPYWKKFRANFLIRDEYYLKKLSLIKHNHVVVTVENIQGKRRKVRIPLVKKDVADSQMTNAEDSWYSWYKRYNDSNTFGWSLDHENNIGYYYLHACIDTREYRKSVSNFFKEVKRDGIGNIVIDLRQNAGGNSAVIDAFINRIQPSNINNYSNFTRNTFVLISNNTFSSANMFASVIQENNIGILIGEPTGNSPFAFGEVISGVLSNSQINLSLSTKEYILSKTYKDAIYPDYLVQKTRESIISNKDIQLEKVIELIKEK</sequence>
<dbReference type="RefSeq" id="WP_053479170.1">
    <property type="nucleotide sequence ID" value="NZ_LJIX01000006.1"/>
</dbReference>
<dbReference type="GO" id="GO:0004175">
    <property type="term" value="F:endopeptidase activity"/>
    <property type="evidence" value="ECO:0007669"/>
    <property type="project" value="TreeGrafter"/>
</dbReference>
<dbReference type="Gene3D" id="3.90.226.10">
    <property type="entry name" value="2-enoyl-CoA Hydratase, Chain A, domain 1"/>
    <property type="match status" value="1"/>
</dbReference>
<dbReference type="GO" id="GO:0006508">
    <property type="term" value="P:proteolysis"/>
    <property type="evidence" value="ECO:0007669"/>
    <property type="project" value="InterPro"/>
</dbReference>
<feature type="domain" description="Tail specific protease" evidence="2">
    <location>
        <begin position="269"/>
        <end position="362"/>
    </location>
</feature>
<dbReference type="EMBL" id="LJIX01000006">
    <property type="protein sequence ID" value="KQL17867.1"/>
    <property type="molecule type" value="Genomic_DNA"/>
</dbReference>
<accession>A0A0Q3VFK2</accession>
<keyword evidence="1" id="KW-0812">Transmembrane</keyword>
<organism evidence="3 4">
    <name type="scientific">Cytobacillus solani</name>
    <dbReference type="NCBI Taxonomy" id="1637975"/>
    <lineage>
        <taxon>Bacteria</taxon>
        <taxon>Bacillati</taxon>
        <taxon>Bacillota</taxon>
        <taxon>Bacilli</taxon>
        <taxon>Bacillales</taxon>
        <taxon>Bacillaceae</taxon>
        <taxon>Cytobacillus</taxon>
    </lineage>
</organism>
<comment type="caution">
    <text evidence="3">The sequence shown here is derived from an EMBL/GenBank/DDBJ whole genome shotgun (WGS) entry which is preliminary data.</text>
</comment>